<proteinExistence type="predicted"/>
<feature type="transmembrane region" description="Helical" evidence="1">
    <location>
        <begin position="12"/>
        <end position="33"/>
    </location>
</feature>
<reference evidence="3" key="2">
    <citation type="submission" date="2015-01" db="EMBL/GenBank/DDBJ databases">
        <title>Evolutionary Origins and Diversification of the Mycorrhizal Mutualists.</title>
        <authorList>
            <consortium name="DOE Joint Genome Institute"/>
            <consortium name="Mycorrhizal Genomics Consortium"/>
            <person name="Kohler A."/>
            <person name="Kuo A."/>
            <person name="Nagy L.G."/>
            <person name="Floudas D."/>
            <person name="Copeland A."/>
            <person name="Barry K.W."/>
            <person name="Cichocki N."/>
            <person name="Veneault-Fourrey C."/>
            <person name="LaButti K."/>
            <person name="Lindquist E.A."/>
            <person name="Lipzen A."/>
            <person name="Lundell T."/>
            <person name="Morin E."/>
            <person name="Murat C."/>
            <person name="Riley R."/>
            <person name="Ohm R."/>
            <person name="Sun H."/>
            <person name="Tunlid A."/>
            <person name="Henrissat B."/>
            <person name="Grigoriev I.V."/>
            <person name="Hibbett D.S."/>
            <person name="Martin F."/>
        </authorList>
    </citation>
    <scope>NUCLEOTIDE SEQUENCE [LARGE SCALE GENOMIC DNA]</scope>
    <source>
        <strain evidence="3">h7</strain>
    </source>
</reference>
<reference evidence="2 3" key="1">
    <citation type="submission" date="2014-04" db="EMBL/GenBank/DDBJ databases">
        <authorList>
            <consortium name="DOE Joint Genome Institute"/>
            <person name="Kuo A."/>
            <person name="Gay G."/>
            <person name="Dore J."/>
            <person name="Kohler A."/>
            <person name="Nagy L.G."/>
            <person name="Floudas D."/>
            <person name="Copeland A."/>
            <person name="Barry K.W."/>
            <person name="Cichocki N."/>
            <person name="Veneault-Fourrey C."/>
            <person name="LaButti K."/>
            <person name="Lindquist E.A."/>
            <person name="Lipzen A."/>
            <person name="Lundell T."/>
            <person name="Morin E."/>
            <person name="Murat C."/>
            <person name="Sun H."/>
            <person name="Tunlid A."/>
            <person name="Henrissat B."/>
            <person name="Grigoriev I.V."/>
            <person name="Hibbett D.S."/>
            <person name="Martin F."/>
            <person name="Nordberg H.P."/>
            <person name="Cantor M.N."/>
            <person name="Hua S.X."/>
        </authorList>
    </citation>
    <scope>NUCLEOTIDE SEQUENCE [LARGE SCALE GENOMIC DNA]</scope>
    <source>
        <strain evidence="3">h7</strain>
    </source>
</reference>
<keyword evidence="1" id="KW-1133">Transmembrane helix</keyword>
<name>A0A0C3C963_HEBCY</name>
<evidence type="ECO:0000256" key="1">
    <source>
        <dbReference type="SAM" id="Phobius"/>
    </source>
</evidence>
<sequence length="107" mass="12721">MLYPIRRWSANHWIISTLIEVCCISSTYISRLFRYRRRNIYANMLIYVCAPNFGAVMTRIALMVVDCFRVDSNMIIFIINPEMHHFQQYLDIRTTYTVIPCLPHNGI</sequence>
<dbReference type="EMBL" id="KN831772">
    <property type="protein sequence ID" value="KIM45385.1"/>
    <property type="molecule type" value="Genomic_DNA"/>
</dbReference>
<organism evidence="2 3">
    <name type="scientific">Hebeloma cylindrosporum</name>
    <dbReference type="NCBI Taxonomy" id="76867"/>
    <lineage>
        <taxon>Eukaryota</taxon>
        <taxon>Fungi</taxon>
        <taxon>Dikarya</taxon>
        <taxon>Basidiomycota</taxon>
        <taxon>Agaricomycotina</taxon>
        <taxon>Agaricomycetes</taxon>
        <taxon>Agaricomycetidae</taxon>
        <taxon>Agaricales</taxon>
        <taxon>Agaricineae</taxon>
        <taxon>Hymenogastraceae</taxon>
        <taxon>Hebeloma</taxon>
    </lineage>
</organism>
<gene>
    <name evidence="2" type="ORF">M413DRAFT_339169</name>
</gene>
<keyword evidence="3" id="KW-1185">Reference proteome</keyword>
<dbReference type="Proteomes" id="UP000053424">
    <property type="component" value="Unassembled WGS sequence"/>
</dbReference>
<protein>
    <submittedName>
        <fullName evidence="2">Uncharacterized protein</fullName>
    </submittedName>
</protein>
<keyword evidence="1" id="KW-0812">Transmembrane</keyword>
<accession>A0A0C3C963</accession>
<dbReference type="AlphaFoldDB" id="A0A0C3C963"/>
<evidence type="ECO:0000313" key="2">
    <source>
        <dbReference type="EMBL" id="KIM45385.1"/>
    </source>
</evidence>
<keyword evidence="1" id="KW-0472">Membrane</keyword>
<evidence type="ECO:0000313" key="3">
    <source>
        <dbReference type="Proteomes" id="UP000053424"/>
    </source>
</evidence>
<dbReference type="HOGENOM" id="CLU_2210380_0_0_1"/>
<feature type="transmembrane region" description="Helical" evidence="1">
    <location>
        <begin position="45"/>
        <end position="65"/>
    </location>
</feature>